<organism evidence="1 2">
    <name type="scientific">Mucilaginibacter gotjawali</name>
    <dbReference type="NCBI Taxonomy" id="1550579"/>
    <lineage>
        <taxon>Bacteria</taxon>
        <taxon>Pseudomonadati</taxon>
        <taxon>Bacteroidota</taxon>
        <taxon>Sphingobacteriia</taxon>
        <taxon>Sphingobacteriales</taxon>
        <taxon>Sphingobacteriaceae</taxon>
        <taxon>Mucilaginibacter</taxon>
    </lineage>
</organism>
<dbReference type="SUPFAM" id="SSF51206">
    <property type="entry name" value="cAMP-binding domain-like"/>
    <property type="match status" value="1"/>
</dbReference>
<dbReference type="InterPro" id="IPR018490">
    <property type="entry name" value="cNMP-bd_dom_sf"/>
</dbReference>
<accession>A0A110AZQ3</accession>
<evidence type="ECO:0000313" key="1">
    <source>
        <dbReference type="EMBL" id="BAU51911.1"/>
    </source>
</evidence>
<dbReference type="RefSeq" id="WP_096349291.1">
    <property type="nucleotide sequence ID" value="NZ_AP017313.1"/>
</dbReference>
<name>A0A110AZQ3_9SPHI</name>
<dbReference type="EMBL" id="AP017313">
    <property type="protein sequence ID" value="BAU51911.1"/>
    <property type="molecule type" value="Genomic_DNA"/>
</dbReference>
<reference evidence="1 2" key="1">
    <citation type="submission" date="2015-12" db="EMBL/GenBank/DDBJ databases">
        <title>Genome sequence of Mucilaginibacter gotjawali.</title>
        <authorList>
            <person name="Lee J.S."/>
            <person name="Lee K.C."/>
            <person name="Kim K.K."/>
            <person name="Lee B.W."/>
        </authorList>
    </citation>
    <scope>NUCLEOTIDE SEQUENCE [LARGE SCALE GENOMIC DNA]</scope>
    <source>
        <strain evidence="1 2">SA3-7</strain>
    </source>
</reference>
<proteinExistence type="predicted"/>
<dbReference type="InterPro" id="IPR014710">
    <property type="entry name" value="RmlC-like_jellyroll"/>
</dbReference>
<dbReference type="Proteomes" id="UP000218263">
    <property type="component" value="Chromosome"/>
</dbReference>
<gene>
    <name evidence="1" type="ORF">MgSA37_00060</name>
</gene>
<dbReference type="OrthoDB" id="1092431at2"/>
<protein>
    <submittedName>
        <fullName evidence="1">Uncharacterized protein</fullName>
    </submittedName>
</protein>
<dbReference type="AlphaFoldDB" id="A0A110AZQ3"/>
<keyword evidence="2" id="KW-1185">Reference proteome</keyword>
<evidence type="ECO:0000313" key="2">
    <source>
        <dbReference type="Proteomes" id="UP000218263"/>
    </source>
</evidence>
<dbReference type="Gene3D" id="2.60.120.10">
    <property type="entry name" value="Jelly Rolls"/>
    <property type="match status" value="1"/>
</dbReference>
<dbReference type="KEGG" id="mgot:MgSA37_00060"/>
<sequence>MDDFELIKKHFAKYIELTSDEEARLISFFKVKNIRKKQMIVQPDFTCKYRTYIVKGAMRAYLADDKGQTHTIAFAIEDWWISDFNSYINQVPATLFVEALEDTRVIQIDYHSEQLLMDTIPKFERFFRIAAQQSFAFLQKRMLSNLSKTAEERYDEFFQKYPAIVNRVPQYTLASYLGFTTEFLSKIRSRKK</sequence>